<feature type="transmembrane region" description="Helical" evidence="1">
    <location>
        <begin position="80"/>
        <end position="104"/>
    </location>
</feature>
<accession>A0A1Y2MFF4</accession>
<dbReference type="PANTHER" id="PTHR35394">
    <property type="entry name" value="DUF3176 DOMAIN-CONTAINING PROTEIN"/>
    <property type="match status" value="1"/>
</dbReference>
<gene>
    <name evidence="2" type="ORF">B5807_00056</name>
</gene>
<dbReference type="PANTHER" id="PTHR35394:SF5">
    <property type="entry name" value="DUF3176 DOMAIN-CONTAINING PROTEIN"/>
    <property type="match status" value="1"/>
</dbReference>
<name>A0A1Y2MFF4_EPING</name>
<reference evidence="2 3" key="1">
    <citation type="journal article" date="2017" name="Genome Announc.">
        <title>Genome sequence of the saprophytic ascomycete Epicoccum nigrum ICMP 19927 strain isolated from New Zealand.</title>
        <authorList>
            <person name="Fokin M."/>
            <person name="Fleetwood D."/>
            <person name="Weir B.S."/>
            <person name="Villas-Boas S.G."/>
        </authorList>
    </citation>
    <scope>NUCLEOTIDE SEQUENCE [LARGE SCALE GENOMIC DNA]</scope>
    <source>
        <strain evidence="2 3">ICMP 19927</strain>
    </source>
</reference>
<dbReference type="InParanoid" id="A0A1Y2MFF4"/>
<dbReference type="Proteomes" id="UP000193240">
    <property type="component" value="Unassembled WGS sequence"/>
</dbReference>
<organism evidence="2 3">
    <name type="scientific">Epicoccum nigrum</name>
    <name type="common">Soil fungus</name>
    <name type="synonym">Epicoccum purpurascens</name>
    <dbReference type="NCBI Taxonomy" id="105696"/>
    <lineage>
        <taxon>Eukaryota</taxon>
        <taxon>Fungi</taxon>
        <taxon>Dikarya</taxon>
        <taxon>Ascomycota</taxon>
        <taxon>Pezizomycotina</taxon>
        <taxon>Dothideomycetes</taxon>
        <taxon>Pleosporomycetidae</taxon>
        <taxon>Pleosporales</taxon>
        <taxon>Pleosporineae</taxon>
        <taxon>Didymellaceae</taxon>
        <taxon>Epicoccum</taxon>
    </lineage>
</organism>
<evidence type="ECO:0000313" key="3">
    <source>
        <dbReference type="Proteomes" id="UP000193240"/>
    </source>
</evidence>
<sequence length="409" mass="45593">MYHYFYICDIISNDTILYNVAYFVNAELLWLIVCNDPKLFFVLSSTTESASPCQQQARHSTTPRKKLAKFNSSRNVLKRWFFEITAWIVSALCLCAIVMTYIVVKNRPLDQLGSTLVITNILGKVATAALIILTTEALDQLKWNWFHTSNTIWDFEIFDKATRGPWGAVMLLYRTKGRSLASLGAIIILLLLAIDSFLQQTIDLPERWALQEASGRLRRTIRYENTRSDVYSDGMPWAVGDRDVMLVTDRLLYGKGTRPVVTGSGTAPEIPVSCPTSNCTWPVYETLAVCSQCTDVSDYLNFACMNSTVDWTADLIGGYTANETYGEATVCGFFFDATNQKPILMSGHLLDPSTSKSGETLLVRTLPLLTVFDKNPVFGNGFVLFPDVRNPITDVLIVSAANGSVQTVL</sequence>
<keyword evidence="1" id="KW-1133">Transmembrane helix</keyword>
<keyword evidence="1" id="KW-0472">Membrane</keyword>
<keyword evidence="3" id="KW-1185">Reference proteome</keyword>
<evidence type="ECO:0000313" key="2">
    <source>
        <dbReference type="EMBL" id="OSS54519.1"/>
    </source>
</evidence>
<evidence type="ECO:0000256" key="1">
    <source>
        <dbReference type="SAM" id="Phobius"/>
    </source>
</evidence>
<dbReference type="InterPro" id="IPR021514">
    <property type="entry name" value="DUF3176"/>
</dbReference>
<keyword evidence="1" id="KW-0812">Transmembrane</keyword>
<feature type="transmembrane region" description="Helical" evidence="1">
    <location>
        <begin position="116"/>
        <end position="133"/>
    </location>
</feature>
<proteinExistence type="predicted"/>
<dbReference type="Pfam" id="PF11374">
    <property type="entry name" value="DUF3176"/>
    <property type="match status" value="1"/>
</dbReference>
<feature type="transmembrane region" description="Helical" evidence="1">
    <location>
        <begin position="180"/>
        <end position="198"/>
    </location>
</feature>
<protein>
    <submittedName>
        <fullName evidence="2">Uncharacterized protein</fullName>
    </submittedName>
</protein>
<dbReference type="EMBL" id="KZ107838">
    <property type="protein sequence ID" value="OSS54519.1"/>
    <property type="molecule type" value="Genomic_DNA"/>
</dbReference>
<dbReference type="AlphaFoldDB" id="A0A1Y2MFF4"/>